<dbReference type="Proteomes" id="UP000285376">
    <property type="component" value="Unassembled WGS sequence"/>
</dbReference>
<proteinExistence type="inferred from homology"/>
<organism evidence="7 8">
    <name type="scientific">Dermacoccus abyssi</name>
    <dbReference type="NCBI Taxonomy" id="322596"/>
    <lineage>
        <taxon>Bacteria</taxon>
        <taxon>Bacillati</taxon>
        <taxon>Actinomycetota</taxon>
        <taxon>Actinomycetes</taxon>
        <taxon>Micrococcales</taxon>
        <taxon>Dermacoccaceae</taxon>
        <taxon>Dermacoccus</taxon>
    </lineage>
</organism>
<accession>A0A417Z7D4</accession>
<dbReference type="Gene3D" id="3.90.780.10">
    <property type="entry name" value="5'-Nucleotidase, C-terminal domain"/>
    <property type="match status" value="1"/>
</dbReference>
<feature type="compositionally biased region" description="Low complexity" evidence="3">
    <location>
        <begin position="714"/>
        <end position="724"/>
    </location>
</feature>
<dbReference type="InterPro" id="IPR006179">
    <property type="entry name" value="5_nucleotidase/apyrase"/>
</dbReference>
<dbReference type="GO" id="GO:0000166">
    <property type="term" value="F:nucleotide binding"/>
    <property type="evidence" value="ECO:0007669"/>
    <property type="project" value="UniProtKB-KW"/>
</dbReference>
<dbReference type="InterPro" id="IPR036907">
    <property type="entry name" value="5'-Nucleotdase_C_sf"/>
</dbReference>
<dbReference type="PROSITE" id="PS51318">
    <property type="entry name" value="TAT"/>
    <property type="match status" value="1"/>
</dbReference>
<evidence type="ECO:0000259" key="5">
    <source>
        <dbReference type="Pfam" id="PF00149"/>
    </source>
</evidence>
<keyword evidence="4" id="KW-1133">Transmembrane helix</keyword>
<sequence length="762" mass="77952">MSSSLVRRSAFTGVLALACAGTFAPSALAAAPVDSLDGDLTPLTLLGTNDFHGHFTKDFACTVASAKAEYPDASFISAGDNVGGTPFESASQQDNPSIDFLNALGLEASSVGNHEFDKGFDDLTGRVSSRASWTYLGANVYKSGTTTPALPEYKVLDVNGVKVAVVGAVTTDTPNMVAGDGVAGLTFGEPVAAVNRVAAKLKDGNAANGEADVVVAEYHEGAPEGGEATLSSMQAASPVFNNIVTKTSGDVSAIFTGHTHQLYSWDAPVPGAEGTRPIIQTDFYAKYLGVLQLGYDKASGKVTQYKVTNRPVSAPSDACTSLPAYTAAAAVVDSANARAEEIGKQVVAQSSGPITSALKADGSRDDRLAESNLSNLIAQSYVDSLNKPGRTGSVEIGLMNPGGVRADLVPDASGNLTFAQAAAVMPFNNTVATREVTGATLVRILEQQWQPEGSSRPFLKLGLSKNVTYTFDEKKPAGERVTSVLVDGKPLEESTSYTVASNSFLITGGDNFTALKEGGAVSDSGLIDQGLFVEWLKAASPLSPSYAKQSLSVVDQPTKLTAGKEASFTVSGFDMTSKDAPANKSVEVFVDGTSVGTFPITTSSSTTPPYPANHGTASVKFTVPADASGDALVTFKAAPTGTSGGFPVTIEGGAPTTTPTDPTTEPTDPTTGPTDPTSEPSDPSSTSEPSDPSTTDEPTASPTDGTSTSGGGNPSSSSTSTTGPKVETDGMRNEQAVTGLAGLGLLLVAGIGAVVARLRRTV</sequence>
<keyword evidence="2" id="KW-0547">Nucleotide-binding</keyword>
<dbReference type="GO" id="GO:0008253">
    <property type="term" value="F:5'-nucleotidase activity"/>
    <property type="evidence" value="ECO:0007669"/>
    <property type="project" value="TreeGrafter"/>
</dbReference>
<keyword evidence="4" id="KW-0472">Membrane</keyword>
<evidence type="ECO:0000256" key="3">
    <source>
        <dbReference type="SAM" id="MobiDB-lite"/>
    </source>
</evidence>
<dbReference type="PROSITE" id="PS51257">
    <property type="entry name" value="PROKAR_LIPOPROTEIN"/>
    <property type="match status" value="1"/>
</dbReference>
<dbReference type="PANTHER" id="PTHR11575:SF24">
    <property type="entry name" value="5'-NUCLEOTIDASE"/>
    <property type="match status" value="1"/>
</dbReference>
<feature type="compositionally biased region" description="Low complexity" evidence="3">
    <location>
        <begin position="655"/>
        <end position="707"/>
    </location>
</feature>
<keyword evidence="1 2" id="KW-0732">Signal</keyword>
<evidence type="ECO:0000313" key="8">
    <source>
        <dbReference type="Proteomes" id="UP000285376"/>
    </source>
</evidence>
<dbReference type="GO" id="GO:0009166">
    <property type="term" value="P:nucleotide catabolic process"/>
    <property type="evidence" value="ECO:0007669"/>
    <property type="project" value="InterPro"/>
</dbReference>
<dbReference type="InterPro" id="IPR006311">
    <property type="entry name" value="TAT_signal"/>
</dbReference>
<dbReference type="Pfam" id="PF00149">
    <property type="entry name" value="Metallophos"/>
    <property type="match status" value="1"/>
</dbReference>
<dbReference type="InterPro" id="IPR029052">
    <property type="entry name" value="Metallo-depent_PP-like"/>
</dbReference>
<dbReference type="EMBL" id="QWLM01000004">
    <property type="protein sequence ID" value="RHW46565.1"/>
    <property type="molecule type" value="Genomic_DNA"/>
</dbReference>
<dbReference type="GO" id="GO:0030288">
    <property type="term" value="C:outer membrane-bounded periplasmic space"/>
    <property type="evidence" value="ECO:0007669"/>
    <property type="project" value="TreeGrafter"/>
</dbReference>
<feature type="chain" id="PRO_5018819580" evidence="2">
    <location>
        <begin position="30"/>
        <end position="762"/>
    </location>
</feature>
<dbReference type="PRINTS" id="PR01607">
    <property type="entry name" value="APYRASEFAMLY"/>
</dbReference>
<dbReference type="RefSeq" id="WP_118912855.1">
    <property type="nucleotide sequence ID" value="NZ_CBCRVH010000003.1"/>
</dbReference>
<feature type="region of interest" description="Disordered" evidence="3">
    <location>
        <begin position="639"/>
        <end position="733"/>
    </location>
</feature>
<evidence type="ECO:0000259" key="6">
    <source>
        <dbReference type="Pfam" id="PF02872"/>
    </source>
</evidence>
<keyword evidence="4" id="KW-0812">Transmembrane</keyword>
<name>A0A417Z7D4_9MICO</name>
<feature type="domain" description="5'-Nucleotidase C-terminal" evidence="6">
    <location>
        <begin position="360"/>
        <end position="517"/>
    </location>
</feature>
<keyword evidence="2" id="KW-0378">Hydrolase</keyword>
<comment type="caution">
    <text evidence="7">The sequence shown here is derived from an EMBL/GenBank/DDBJ whole genome shotgun (WGS) entry which is preliminary data.</text>
</comment>
<evidence type="ECO:0000256" key="4">
    <source>
        <dbReference type="SAM" id="Phobius"/>
    </source>
</evidence>
<dbReference type="SUPFAM" id="SSF56300">
    <property type="entry name" value="Metallo-dependent phosphatases"/>
    <property type="match status" value="1"/>
</dbReference>
<dbReference type="SUPFAM" id="SSF55816">
    <property type="entry name" value="5'-nucleotidase (syn. UDP-sugar hydrolase), C-terminal domain"/>
    <property type="match status" value="1"/>
</dbReference>
<evidence type="ECO:0000256" key="1">
    <source>
        <dbReference type="ARBA" id="ARBA00022729"/>
    </source>
</evidence>
<dbReference type="PANTHER" id="PTHR11575">
    <property type="entry name" value="5'-NUCLEOTIDASE-RELATED"/>
    <property type="match status" value="1"/>
</dbReference>
<gene>
    <name evidence="7" type="ORF">D1832_04765</name>
</gene>
<dbReference type="Gene3D" id="3.60.21.10">
    <property type="match status" value="1"/>
</dbReference>
<dbReference type="GO" id="GO:0008768">
    <property type="term" value="F:UDP-sugar diphosphatase activity"/>
    <property type="evidence" value="ECO:0007669"/>
    <property type="project" value="TreeGrafter"/>
</dbReference>
<dbReference type="InterPro" id="IPR008334">
    <property type="entry name" value="5'-Nucleotdase_C"/>
</dbReference>
<comment type="similarity">
    <text evidence="2">Belongs to the 5'-nucleotidase family.</text>
</comment>
<evidence type="ECO:0000313" key="7">
    <source>
        <dbReference type="EMBL" id="RHW46565.1"/>
    </source>
</evidence>
<dbReference type="AlphaFoldDB" id="A0A417Z7D4"/>
<dbReference type="InterPro" id="IPR004843">
    <property type="entry name" value="Calcineurin-like_PHP"/>
</dbReference>
<reference evidence="7 8" key="1">
    <citation type="submission" date="2018-08" db="EMBL/GenBank/DDBJ databases">
        <title>Whole genome sequence analysis of Dermacoccus abyssi bacteria isolated from Deep Mariana trench Micromonospora spp reveals genes involved in the environmental adaptation and production of secondary metabolites.</title>
        <authorList>
            <person name="Abdel-Mageed W.M."/>
            <person name="Lehri B."/>
            <person name="Nouioui I."/>
            <person name="Goodfellow I."/>
            <person name="Jaspars M."/>
            <person name="Karlyshev A."/>
        </authorList>
    </citation>
    <scope>NUCLEOTIDE SEQUENCE [LARGE SCALE GENOMIC DNA]</scope>
    <source>
        <strain evidence="7 8">MT1.1</strain>
    </source>
</reference>
<feature type="transmembrane region" description="Helical" evidence="4">
    <location>
        <begin position="736"/>
        <end position="756"/>
    </location>
</feature>
<feature type="domain" description="Calcineurin-like phosphoesterase" evidence="5">
    <location>
        <begin position="44"/>
        <end position="261"/>
    </location>
</feature>
<evidence type="ECO:0000256" key="2">
    <source>
        <dbReference type="RuleBase" id="RU362119"/>
    </source>
</evidence>
<protein>
    <submittedName>
        <fullName evidence="7">Bifunctional metallophosphatase/5'-nucleotidase</fullName>
    </submittedName>
</protein>
<feature type="signal peptide" evidence="2">
    <location>
        <begin position="1"/>
        <end position="29"/>
    </location>
</feature>
<dbReference type="Pfam" id="PF02872">
    <property type="entry name" value="5_nucleotid_C"/>
    <property type="match status" value="1"/>
</dbReference>